<evidence type="ECO:0000256" key="2">
    <source>
        <dbReference type="ARBA" id="ARBA00004141"/>
    </source>
</evidence>
<keyword evidence="7 9" id="KW-0675">Receptor</keyword>
<comment type="similarity">
    <text evidence="9">Belongs to the G-protein coupled receptor 1 family.</text>
</comment>
<dbReference type="PANTHER" id="PTHR48018">
    <property type="entry name" value="OLFACTORY RECEPTOR"/>
    <property type="match status" value="1"/>
</dbReference>
<keyword evidence="4 10" id="KW-1133">Transmembrane helix</keyword>
<dbReference type="GO" id="GO:0004930">
    <property type="term" value="F:G protein-coupled receptor activity"/>
    <property type="evidence" value="ECO:0007669"/>
    <property type="project" value="UniProtKB-KW"/>
</dbReference>
<dbReference type="PROSITE" id="PS50262">
    <property type="entry name" value="G_PROTEIN_RECEP_F1_2"/>
    <property type="match status" value="1"/>
</dbReference>
<evidence type="ECO:0000256" key="7">
    <source>
        <dbReference type="ARBA" id="ARBA00023170"/>
    </source>
</evidence>
<comment type="subcellular location">
    <subcellularLocation>
        <location evidence="10">Cell membrane</location>
        <topology evidence="10">Multi-pass membrane protein</topology>
    </subcellularLocation>
    <subcellularLocation>
        <location evidence="2">Membrane</location>
        <topology evidence="2">Multi-pass membrane protein</topology>
    </subcellularLocation>
</comment>
<feature type="domain" description="G-protein coupled receptors family 1 profile" evidence="11">
    <location>
        <begin position="39"/>
        <end position="288"/>
    </location>
</feature>
<evidence type="ECO:0000256" key="9">
    <source>
        <dbReference type="RuleBase" id="RU000688"/>
    </source>
</evidence>
<evidence type="ECO:0000259" key="11">
    <source>
        <dbReference type="PROSITE" id="PS50262"/>
    </source>
</evidence>
<keyword evidence="3 9" id="KW-0812">Transmembrane</keyword>
<dbReference type="AlphaFoldDB" id="A0A5N4DLB9"/>
<keyword evidence="8 9" id="KW-0807">Transducer</keyword>
<protein>
    <recommendedName>
        <fullName evidence="10">Olfactory receptor</fullName>
    </recommendedName>
</protein>
<evidence type="ECO:0000256" key="3">
    <source>
        <dbReference type="ARBA" id="ARBA00022692"/>
    </source>
</evidence>
<dbReference type="InterPro" id="IPR017452">
    <property type="entry name" value="GPCR_Rhodpsn_7TM"/>
</dbReference>
<comment type="function">
    <text evidence="1">Putative odorant or sperm cell receptor.</text>
</comment>
<dbReference type="PRINTS" id="PR00237">
    <property type="entry name" value="GPCRRHODOPSN"/>
</dbReference>
<dbReference type="Gene3D" id="1.20.1070.10">
    <property type="entry name" value="Rhodopsin 7-helix transmembrane proteins"/>
    <property type="match status" value="1"/>
</dbReference>
<feature type="transmembrane region" description="Helical" evidence="10">
    <location>
        <begin position="58"/>
        <end position="76"/>
    </location>
</feature>
<dbReference type="Proteomes" id="UP000299084">
    <property type="component" value="Unassembled WGS sequence"/>
</dbReference>
<keyword evidence="5 9" id="KW-0297">G-protein coupled receptor</keyword>
<evidence type="ECO:0000256" key="10">
    <source>
        <dbReference type="RuleBase" id="RU363047"/>
    </source>
</evidence>
<feature type="transmembrane region" description="Helical" evidence="10">
    <location>
        <begin position="270"/>
        <end position="290"/>
    </location>
</feature>
<keyword evidence="13" id="KW-1185">Reference proteome</keyword>
<dbReference type="STRING" id="9838.ENSCDRP00005001235"/>
<accession>A0A5N4DLB9</accession>
<dbReference type="GO" id="GO:0005886">
    <property type="term" value="C:plasma membrane"/>
    <property type="evidence" value="ECO:0007669"/>
    <property type="project" value="UniProtKB-SubCell"/>
</dbReference>
<feature type="transmembrane region" description="Helical" evidence="10">
    <location>
        <begin position="135"/>
        <end position="156"/>
    </location>
</feature>
<proteinExistence type="inferred from homology"/>
<dbReference type="KEGG" id="cdk:105094970"/>
<evidence type="ECO:0000313" key="12">
    <source>
        <dbReference type="EMBL" id="KAB1271942.1"/>
    </source>
</evidence>
<dbReference type="PRINTS" id="PR00245">
    <property type="entry name" value="OLFACTORYR"/>
</dbReference>
<feature type="transmembrane region" description="Helical" evidence="10">
    <location>
        <begin position="96"/>
        <end position="114"/>
    </location>
</feature>
<keyword evidence="10" id="KW-0716">Sensory transduction</keyword>
<dbReference type="OrthoDB" id="9445914at2759"/>
<comment type="caution">
    <text evidence="12">The sequence shown here is derived from an EMBL/GenBank/DDBJ whole genome shotgun (WGS) entry which is preliminary data.</text>
</comment>
<name>A0A5N4DLB9_CAMDR</name>
<dbReference type="Pfam" id="PF13853">
    <property type="entry name" value="7tm_4"/>
    <property type="match status" value="1"/>
</dbReference>
<dbReference type="PROSITE" id="PS00237">
    <property type="entry name" value="G_PROTEIN_RECEP_F1_1"/>
    <property type="match status" value="1"/>
</dbReference>
<feature type="transmembrane region" description="Helical" evidence="10">
    <location>
        <begin position="196"/>
        <end position="223"/>
    </location>
</feature>
<sequence>MENSTEVTEFVLLGLTDDPTLQVPILLVFLSIYLITLVGNGGMIAITHSDSHLHTPMYFFLSNLSLVDLGYSSAVAPKMLAALQSGDRIISYNGCAAQFFFFVGFATVECYLLASMAYDRHAAVCRPLHYTNTMTAGVCALLTAGSYVCGFLNASIHTAQTFSLSFCGSNEINDFFCDLPPLLALSCSNTSTNELVVFYVVGFNVFFTFLVVLVSYLFIFVAIQRMRSAEGRKKAFSTCGSHLTAVSTFYGTIIFMYLKPSSPQSMDTDKITSVFYSVVIPMLNPLIYSLRNKEVKNALWKILSKLYSRTLSVSRK</sequence>
<evidence type="ECO:0000256" key="5">
    <source>
        <dbReference type="ARBA" id="ARBA00023040"/>
    </source>
</evidence>
<evidence type="ECO:0000256" key="1">
    <source>
        <dbReference type="ARBA" id="ARBA00003929"/>
    </source>
</evidence>
<gene>
    <name evidence="12" type="ORF">Cadr_000014442</name>
</gene>
<dbReference type="InterPro" id="IPR000276">
    <property type="entry name" value="GPCR_Rhodpsn"/>
</dbReference>
<keyword evidence="10" id="KW-0552">Olfaction</keyword>
<evidence type="ECO:0000256" key="8">
    <source>
        <dbReference type="ARBA" id="ARBA00023224"/>
    </source>
</evidence>
<dbReference type="EMBL" id="JWIN03000010">
    <property type="protein sequence ID" value="KAB1271942.1"/>
    <property type="molecule type" value="Genomic_DNA"/>
</dbReference>
<organism evidence="12 13">
    <name type="scientific">Camelus dromedarius</name>
    <name type="common">Dromedary</name>
    <name type="synonym">Arabian camel</name>
    <dbReference type="NCBI Taxonomy" id="9838"/>
    <lineage>
        <taxon>Eukaryota</taxon>
        <taxon>Metazoa</taxon>
        <taxon>Chordata</taxon>
        <taxon>Craniata</taxon>
        <taxon>Vertebrata</taxon>
        <taxon>Euteleostomi</taxon>
        <taxon>Mammalia</taxon>
        <taxon>Eutheria</taxon>
        <taxon>Laurasiatheria</taxon>
        <taxon>Artiodactyla</taxon>
        <taxon>Tylopoda</taxon>
        <taxon>Camelidae</taxon>
        <taxon>Camelus</taxon>
    </lineage>
</organism>
<dbReference type="GO" id="GO:0004984">
    <property type="term" value="F:olfactory receptor activity"/>
    <property type="evidence" value="ECO:0007669"/>
    <property type="project" value="InterPro"/>
</dbReference>
<evidence type="ECO:0000256" key="6">
    <source>
        <dbReference type="ARBA" id="ARBA00023136"/>
    </source>
</evidence>
<evidence type="ECO:0000256" key="4">
    <source>
        <dbReference type="ARBA" id="ARBA00022989"/>
    </source>
</evidence>
<keyword evidence="6 10" id="KW-0472">Membrane</keyword>
<reference evidence="12 13" key="1">
    <citation type="journal article" date="2019" name="Mol. Ecol. Resour.">
        <title>Improving Illumina assemblies with Hi-C and long reads: an example with the North African dromedary.</title>
        <authorList>
            <person name="Elbers J.P."/>
            <person name="Rogers M.F."/>
            <person name="Perelman P.L."/>
            <person name="Proskuryakova A.A."/>
            <person name="Serdyukova N.A."/>
            <person name="Johnson W.E."/>
            <person name="Horin P."/>
            <person name="Corander J."/>
            <person name="Murphy D."/>
            <person name="Burger P.A."/>
        </authorList>
    </citation>
    <scope>NUCLEOTIDE SEQUENCE [LARGE SCALE GENOMIC DNA]</scope>
    <source>
        <strain evidence="12">Drom800</strain>
        <tissue evidence="12">Blood</tissue>
    </source>
</reference>
<evidence type="ECO:0000313" key="13">
    <source>
        <dbReference type="Proteomes" id="UP000299084"/>
    </source>
</evidence>
<dbReference type="FunFam" id="1.20.1070.10:FF:000003">
    <property type="entry name" value="Olfactory receptor"/>
    <property type="match status" value="1"/>
</dbReference>
<dbReference type="CDD" id="cd15407">
    <property type="entry name" value="7tmA_OR5B-like"/>
    <property type="match status" value="1"/>
</dbReference>
<feature type="transmembrane region" description="Helical" evidence="10">
    <location>
        <begin position="235"/>
        <end position="258"/>
    </location>
</feature>
<dbReference type="SUPFAM" id="SSF81321">
    <property type="entry name" value="Family A G protein-coupled receptor-like"/>
    <property type="match status" value="1"/>
</dbReference>
<feature type="transmembrane region" description="Helical" evidence="10">
    <location>
        <begin position="25"/>
        <end position="46"/>
    </location>
</feature>
<keyword evidence="10" id="KW-1003">Cell membrane</keyword>
<dbReference type="InterPro" id="IPR000725">
    <property type="entry name" value="Olfact_rcpt"/>
</dbReference>